<dbReference type="Gene3D" id="3.10.180.10">
    <property type="entry name" value="2,3-Dihydroxybiphenyl 1,2-Dioxygenase, domain 1"/>
    <property type="match status" value="2"/>
</dbReference>
<dbReference type="InterPro" id="IPR004360">
    <property type="entry name" value="Glyas_Fos-R_dOase_dom"/>
</dbReference>
<dbReference type="InterPro" id="IPR052537">
    <property type="entry name" value="Extradiol_RC_dioxygenase"/>
</dbReference>
<dbReference type="PANTHER" id="PTHR36110:SF4">
    <property type="entry name" value="RING-CLEAVING DIOXYGENASE MHQA-RELATED"/>
    <property type="match status" value="1"/>
</dbReference>
<organism evidence="2 3">
    <name type="scientific">Fictibacillus iocasae</name>
    <dbReference type="NCBI Taxonomy" id="2715437"/>
    <lineage>
        <taxon>Bacteria</taxon>
        <taxon>Bacillati</taxon>
        <taxon>Bacillota</taxon>
        <taxon>Bacilli</taxon>
        <taxon>Bacillales</taxon>
        <taxon>Fictibacillaceae</taxon>
        <taxon>Fictibacillus</taxon>
    </lineage>
</organism>
<keyword evidence="2" id="KW-0560">Oxidoreductase</keyword>
<proteinExistence type="predicted"/>
<dbReference type="InterPro" id="IPR037523">
    <property type="entry name" value="VOC_core"/>
</dbReference>
<evidence type="ECO:0000313" key="3">
    <source>
        <dbReference type="Proteomes" id="UP001596549"/>
    </source>
</evidence>
<dbReference type="EMBL" id="JBHTCP010000006">
    <property type="protein sequence ID" value="MFC7370790.1"/>
    <property type="molecule type" value="Genomic_DNA"/>
</dbReference>
<keyword evidence="2" id="KW-0223">Dioxygenase</keyword>
<feature type="domain" description="VOC" evidence="1">
    <location>
        <begin position="156"/>
        <end position="282"/>
    </location>
</feature>
<evidence type="ECO:0000259" key="1">
    <source>
        <dbReference type="PROSITE" id="PS51819"/>
    </source>
</evidence>
<name>A0ABW2NMD7_9BACL</name>
<dbReference type="PANTHER" id="PTHR36110">
    <property type="entry name" value="RING-CLEAVING DIOXYGENASE MHQE-RELATED"/>
    <property type="match status" value="1"/>
</dbReference>
<dbReference type="Pfam" id="PF00903">
    <property type="entry name" value="Glyoxalase"/>
    <property type="match status" value="2"/>
</dbReference>
<feature type="domain" description="VOC" evidence="1">
    <location>
        <begin position="5"/>
        <end position="131"/>
    </location>
</feature>
<evidence type="ECO:0000313" key="2">
    <source>
        <dbReference type="EMBL" id="MFC7370790.1"/>
    </source>
</evidence>
<dbReference type="GO" id="GO:0051213">
    <property type="term" value="F:dioxygenase activity"/>
    <property type="evidence" value="ECO:0007669"/>
    <property type="project" value="UniProtKB-KW"/>
</dbReference>
<gene>
    <name evidence="2" type="ORF">ACFQPF_03800</name>
</gene>
<dbReference type="Proteomes" id="UP001596549">
    <property type="component" value="Unassembled WGS sequence"/>
</dbReference>
<dbReference type="PROSITE" id="PS51819">
    <property type="entry name" value="VOC"/>
    <property type="match status" value="2"/>
</dbReference>
<protein>
    <submittedName>
        <fullName evidence="2">Ring-cleaving dioxygenase</fullName>
    </submittedName>
</protein>
<reference evidence="3" key="1">
    <citation type="journal article" date="2019" name="Int. J. Syst. Evol. Microbiol.">
        <title>The Global Catalogue of Microorganisms (GCM) 10K type strain sequencing project: providing services to taxonomists for standard genome sequencing and annotation.</title>
        <authorList>
            <consortium name="The Broad Institute Genomics Platform"/>
            <consortium name="The Broad Institute Genome Sequencing Center for Infectious Disease"/>
            <person name="Wu L."/>
            <person name="Ma J."/>
        </authorList>
    </citation>
    <scope>NUCLEOTIDE SEQUENCE [LARGE SCALE GENOMIC DNA]</scope>
    <source>
        <strain evidence="3">NBRC 106396</strain>
    </source>
</reference>
<dbReference type="InterPro" id="IPR029068">
    <property type="entry name" value="Glyas_Bleomycin-R_OHBP_Dase"/>
</dbReference>
<accession>A0ABW2NMD7</accession>
<dbReference type="RefSeq" id="WP_379746724.1">
    <property type="nucleotide sequence ID" value="NZ_JBHTCP010000006.1"/>
</dbReference>
<keyword evidence="3" id="KW-1185">Reference proteome</keyword>
<dbReference type="CDD" id="cd08347">
    <property type="entry name" value="PcpA_C_like"/>
    <property type="match status" value="1"/>
</dbReference>
<dbReference type="SUPFAM" id="SSF54593">
    <property type="entry name" value="Glyoxalase/Bleomycin resistance protein/Dihydroxybiphenyl dioxygenase"/>
    <property type="match status" value="1"/>
</dbReference>
<sequence length="323" mass="36386">MELKGIHHVSAMTANAQHNYNFYTNVLGLRLIKKTVNQDDTSMYHLFYGDEKGNPGTELTFFELPMAGRNHDGNNSISSISLRVPNDEALFYWEKRLNEHNVSHETITEAAGRRILRFRDHEGQRLILVSDENHTGVEAGIAWSRGPVPVQYAINGLGPVQLTVPDPELTDEVLTRVMGYRRSGQYASPVAGQPDILVYETGKGGSGSEIHLETRNDLPPERLGRGGVHHVAFRVEDEGEMLRWVEKIKAERIANSGFVDRFYFRSLYFREPNGILFELATDGPGFDTDEEFEHLGESLALPPFLESKRAEIEAKLKPLVTKP</sequence>
<comment type="caution">
    <text evidence="2">The sequence shown here is derived from an EMBL/GenBank/DDBJ whole genome shotgun (WGS) entry which is preliminary data.</text>
</comment>